<evidence type="ECO:0000313" key="2">
    <source>
        <dbReference type="Proteomes" id="UP000647836"/>
    </source>
</evidence>
<dbReference type="EMBL" id="JADEXF010000047">
    <property type="protein sequence ID" value="MBE9103843.1"/>
    <property type="molecule type" value="Genomic_DNA"/>
</dbReference>
<name>A0ABR9TTV4_9NOSO</name>
<keyword evidence="2" id="KW-1185">Reference proteome</keyword>
<dbReference type="InterPro" id="IPR003835">
    <property type="entry name" value="Glyco_trans_19"/>
</dbReference>
<dbReference type="Proteomes" id="UP000647836">
    <property type="component" value="Unassembled WGS sequence"/>
</dbReference>
<dbReference type="PANTHER" id="PTHR30372">
    <property type="entry name" value="LIPID-A-DISACCHARIDE SYNTHASE"/>
    <property type="match status" value="1"/>
</dbReference>
<dbReference type="PANTHER" id="PTHR30372:SF6">
    <property type="entry name" value="LIPID-A-DISACCHARIDE SYNTHASE"/>
    <property type="match status" value="1"/>
</dbReference>
<gene>
    <name evidence="1" type="ORF">IQ229_02460</name>
</gene>
<sequence length="458" mass="50552">MTQVDILILSNGPGEVTTWVRPVVKALRQELGDDRSLVRISVVLSPCSNASGKEAAIALSYPEVDRVQGAEHFWQFLLWGKTFENWDWRSRGVIVFLGGDQIFPVIIGKKLGYRTVVYAEWEARWHNWIDRFGIMKPEVATRVPQKYAQKFTVVGDLMLEASSHSSFVIGHLSLANDKGQMTNDIDASTATLRERQERTHKVGQKTELIGLLPGSKAAKLAQGVPLSLAIAEYVHAKRPQTRFVIPLAPTLDLQTLASFADPQKNSIGESFGFGGASLIIPEDANGKALLKTATGLTVELWQENPAYHLLSQCCICLTTVGANTAELGALGVPMIVLLPTQQLDAMRSWDGLPGLLANLPVVGTPFTKVINWSFLRFVRRKGLLAWPNIWAQEEIVPELMGKLQPQEVGEMVLDFLANPEKLDDMRAKLRNIRGEGGAAQKIAQIVGEEIKKSGEMRE</sequence>
<dbReference type="RefSeq" id="WP_194040965.1">
    <property type="nucleotide sequence ID" value="NZ_JADEXF010000047.1"/>
</dbReference>
<evidence type="ECO:0000313" key="1">
    <source>
        <dbReference type="EMBL" id="MBE9103843.1"/>
    </source>
</evidence>
<proteinExistence type="predicted"/>
<reference evidence="1 2" key="1">
    <citation type="submission" date="2020-10" db="EMBL/GenBank/DDBJ databases">
        <authorList>
            <person name="Castelo-Branco R."/>
            <person name="Eusebio N."/>
            <person name="Adriana R."/>
            <person name="Vieira A."/>
            <person name="Brugerolle De Fraissinette N."/>
            <person name="Rezende De Castro R."/>
            <person name="Schneider M.P."/>
            <person name="Vasconcelos V."/>
            <person name="Leao P.N."/>
        </authorList>
    </citation>
    <scope>NUCLEOTIDE SEQUENCE [LARGE SCALE GENOMIC DNA]</scope>
    <source>
        <strain evidence="1 2">LEGE 07299</strain>
    </source>
</reference>
<accession>A0ABR9TTV4</accession>
<protein>
    <submittedName>
        <fullName evidence="1">Lipid-A-disaccharide synthase</fullName>
    </submittedName>
</protein>
<organism evidence="1 2">
    <name type="scientific">Nostoc cf. edaphicum LEGE 07299</name>
    <dbReference type="NCBI Taxonomy" id="2777974"/>
    <lineage>
        <taxon>Bacteria</taxon>
        <taxon>Bacillati</taxon>
        <taxon>Cyanobacteriota</taxon>
        <taxon>Cyanophyceae</taxon>
        <taxon>Nostocales</taxon>
        <taxon>Nostocaceae</taxon>
        <taxon>Nostoc</taxon>
    </lineage>
</organism>
<comment type="caution">
    <text evidence="1">The sequence shown here is derived from an EMBL/GenBank/DDBJ whole genome shotgun (WGS) entry which is preliminary data.</text>
</comment>